<feature type="region of interest" description="Disordered" evidence="1">
    <location>
        <begin position="144"/>
        <end position="178"/>
    </location>
</feature>
<evidence type="ECO:0000256" key="1">
    <source>
        <dbReference type="SAM" id="MobiDB-lite"/>
    </source>
</evidence>
<dbReference type="GeneID" id="73350017"/>
<gene>
    <name evidence="2" type="ORF">CLUP02_16083</name>
</gene>
<reference evidence="2" key="1">
    <citation type="journal article" date="2021" name="Mol. Plant Microbe Interact.">
        <title>Complete Genome Sequence of the Plant-Pathogenic Fungus Colletotrichum lupini.</title>
        <authorList>
            <person name="Baroncelli R."/>
            <person name="Pensec F."/>
            <person name="Da Lio D."/>
            <person name="Boufleur T."/>
            <person name="Vicente I."/>
            <person name="Sarrocco S."/>
            <person name="Picot A."/>
            <person name="Baraldi E."/>
            <person name="Sukno S."/>
            <person name="Thon M."/>
            <person name="Le Floch G."/>
        </authorList>
    </citation>
    <scope>NUCLEOTIDE SEQUENCE</scope>
    <source>
        <strain evidence="2">IMI 504893</strain>
    </source>
</reference>
<accession>A0A9Q8T7B8</accession>
<dbReference type="RefSeq" id="XP_049152154.1">
    <property type="nucleotide sequence ID" value="XM_049295007.1"/>
</dbReference>
<evidence type="ECO:0000313" key="2">
    <source>
        <dbReference type="EMBL" id="UQC90553.1"/>
    </source>
</evidence>
<dbReference type="KEGG" id="clup:CLUP02_16083"/>
<proteinExistence type="predicted"/>
<dbReference type="EMBL" id="CP019481">
    <property type="protein sequence ID" value="UQC90553.1"/>
    <property type="molecule type" value="Genomic_DNA"/>
</dbReference>
<protein>
    <submittedName>
        <fullName evidence="2">Uncharacterized protein</fullName>
    </submittedName>
</protein>
<organism evidence="2 3">
    <name type="scientific">Colletotrichum lupini</name>
    <dbReference type="NCBI Taxonomy" id="145971"/>
    <lineage>
        <taxon>Eukaryota</taxon>
        <taxon>Fungi</taxon>
        <taxon>Dikarya</taxon>
        <taxon>Ascomycota</taxon>
        <taxon>Pezizomycotina</taxon>
        <taxon>Sordariomycetes</taxon>
        <taxon>Hypocreomycetidae</taxon>
        <taxon>Glomerellales</taxon>
        <taxon>Glomerellaceae</taxon>
        <taxon>Colletotrichum</taxon>
        <taxon>Colletotrichum acutatum species complex</taxon>
    </lineage>
</organism>
<sequence length="178" mass="20426">MQDCSGRFDRFTPSSIPIGKCLLSMKKYRTTPPARTKKEWNVIYMTKSTVTQDEHEVTNHGCTTSWQEMERDRLQSHTERDGKAGQNMTESCESQFSVKVGTITPPPEPSYEPLTKHCRLEAPGQWSRAKRSNRKYPARLQLHGTAFSQPDPEKMHSPYSLTQIYPPPFHSDRHTNSA</sequence>
<evidence type="ECO:0000313" key="3">
    <source>
        <dbReference type="Proteomes" id="UP000830671"/>
    </source>
</evidence>
<dbReference type="AlphaFoldDB" id="A0A9Q8T7B8"/>
<dbReference type="Proteomes" id="UP000830671">
    <property type="component" value="Chromosome 9"/>
</dbReference>
<keyword evidence="3" id="KW-1185">Reference proteome</keyword>
<name>A0A9Q8T7B8_9PEZI</name>